<evidence type="ECO:0000259" key="2">
    <source>
        <dbReference type="Pfam" id="PF13648"/>
    </source>
</evidence>
<dbReference type="RefSeq" id="WP_097442503.1">
    <property type="nucleotide sequence ID" value="NZ_NBWU01000004.1"/>
</dbReference>
<feature type="chain" id="PRO_5012088029" description="Lipocalin-like domain-containing protein" evidence="1">
    <location>
        <begin position="24"/>
        <end position="163"/>
    </location>
</feature>
<evidence type="ECO:0000256" key="1">
    <source>
        <dbReference type="SAM" id="SignalP"/>
    </source>
</evidence>
<dbReference type="AlphaFoldDB" id="A0A2A4G561"/>
<evidence type="ECO:0000313" key="4">
    <source>
        <dbReference type="Proteomes" id="UP000219559"/>
    </source>
</evidence>
<comment type="caution">
    <text evidence="3">The sequence shown here is derived from an EMBL/GenBank/DDBJ whole genome shotgun (WGS) entry which is preliminary data.</text>
</comment>
<feature type="domain" description="Lipocalin-like" evidence="2">
    <location>
        <begin position="31"/>
        <end position="138"/>
    </location>
</feature>
<protein>
    <recommendedName>
        <fullName evidence="2">Lipocalin-like domain-containing protein</fullName>
    </recommendedName>
</protein>
<dbReference type="InterPro" id="IPR024311">
    <property type="entry name" value="Lipocalin-like"/>
</dbReference>
<reference evidence="3 4" key="1">
    <citation type="submission" date="2017-04" db="EMBL/GenBank/DDBJ databases">
        <title>A new member of the family Flavobacteriaceae isolated from ascidians.</title>
        <authorList>
            <person name="Chen L."/>
        </authorList>
    </citation>
    <scope>NUCLEOTIDE SEQUENCE [LARGE SCALE GENOMIC DNA]</scope>
    <source>
        <strain evidence="3 4">HQA918</strain>
    </source>
</reference>
<name>A0A2A4G561_9FLAO</name>
<dbReference type="Pfam" id="PF13648">
    <property type="entry name" value="Lipocalin_4"/>
    <property type="match status" value="1"/>
</dbReference>
<dbReference type="Proteomes" id="UP000219559">
    <property type="component" value="Unassembled WGS sequence"/>
</dbReference>
<evidence type="ECO:0000313" key="3">
    <source>
        <dbReference type="EMBL" id="PCE63787.1"/>
    </source>
</evidence>
<proteinExistence type="predicted"/>
<dbReference type="PROSITE" id="PS51257">
    <property type="entry name" value="PROKAR_LIPOPROTEIN"/>
    <property type="match status" value="1"/>
</dbReference>
<keyword evidence="4" id="KW-1185">Reference proteome</keyword>
<sequence>MRKSLFIVLALALVASSCSVSKAAREQRNLISGTWNLDNARYENSSEALEAILFSDANILCFEGSNWFFRDNNSTGRYTLKQGSLCEGGDRYIRWSVQEPAAGGSQMQFKFIDADNKDISGGYGYRLNIAELGPANMVLKTPSSVNGQRVTVVLEFSKESENK</sequence>
<keyword evidence="1" id="KW-0732">Signal</keyword>
<feature type="signal peptide" evidence="1">
    <location>
        <begin position="1"/>
        <end position="23"/>
    </location>
</feature>
<organism evidence="3 4">
    <name type="scientific">Sediminicola luteus</name>
    <dbReference type="NCBI Taxonomy" id="319238"/>
    <lineage>
        <taxon>Bacteria</taxon>
        <taxon>Pseudomonadati</taxon>
        <taxon>Bacteroidota</taxon>
        <taxon>Flavobacteriia</taxon>
        <taxon>Flavobacteriales</taxon>
        <taxon>Flavobacteriaceae</taxon>
        <taxon>Sediminicola</taxon>
    </lineage>
</organism>
<gene>
    <name evidence="3" type="ORF">B7P33_10975</name>
</gene>
<dbReference type="OrthoDB" id="1121756at2"/>
<accession>A0A2A4G561</accession>
<dbReference type="EMBL" id="NBWU01000004">
    <property type="protein sequence ID" value="PCE63787.1"/>
    <property type="molecule type" value="Genomic_DNA"/>
</dbReference>